<dbReference type="AlphaFoldDB" id="A0ABD0VUM0"/>
<feature type="transmembrane region" description="Helical" evidence="1">
    <location>
        <begin position="106"/>
        <end position="130"/>
    </location>
</feature>
<keyword evidence="1" id="KW-0472">Membrane</keyword>
<keyword evidence="3" id="KW-1185">Reference proteome</keyword>
<keyword evidence="1" id="KW-1133">Transmembrane helix</keyword>
<dbReference type="Proteomes" id="UP001552299">
    <property type="component" value="Unassembled WGS sequence"/>
</dbReference>
<sequence length="142" mass="16038">MVAMEYLYVSYGNGVASFGWSEASQATTAAITKRIHFYGFFVLDNVQCSWQRFSACLFDGLCYHMIFHILVPFYMFSPFANAFLLDDMFGWSEASQATTAAITKRIHFFGFLMLHNVCIVVGKDSLLVLFDGLHYHVNKAGA</sequence>
<name>A0ABD0VUM0_DENTH</name>
<protein>
    <submittedName>
        <fullName evidence="2">Uncharacterized protein</fullName>
    </submittedName>
</protein>
<evidence type="ECO:0000313" key="2">
    <source>
        <dbReference type="EMBL" id="KAL0926486.1"/>
    </source>
</evidence>
<gene>
    <name evidence="2" type="ORF">M5K25_002721</name>
</gene>
<reference evidence="2 3" key="1">
    <citation type="journal article" date="2024" name="Plant Biotechnol. J.">
        <title>Dendrobium thyrsiflorum genome and its molecular insights into genes involved in important horticultural traits.</title>
        <authorList>
            <person name="Chen B."/>
            <person name="Wang J.Y."/>
            <person name="Zheng P.J."/>
            <person name="Li K.L."/>
            <person name="Liang Y.M."/>
            <person name="Chen X.F."/>
            <person name="Zhang C."/>
            <person name="Zhao X."/>
            <person name="He X."/>
            <person name="Zhang G.Q."/>
            <person name="Liu Z.J."/>
            <person name="Xu Q."/>
        </authorList>
    </citation>
    <scope>NUCLEOTIDE SEQUENCE [LARGE SCALE GENOMIC DNA]</scope>
    <source>
        <strain evidence="2">GZMU011</strain>
    </source>
</reference>
<organism evidence="2 3">
    <name type="scientific">Dendrobium thyrsiflorum</name>
    <name type="common">Pinecone-like raceme dendrobium</name>
    <name type="synonym">Orchid</name>
    <dbReference type="NCBI Taxonomy" id="117978"/>
    <lineage>
        <taxon>Eukaryota</taxon>
        <taxon>Viridiplantae</taxon>
        <taxon>Streptophyta</taxon>
        <taxon>Embryophyta</taxon>
        <taxon>Tracheophyta</taxon>
        <taxon>Spermatophyta</taxon>
        <taxon>Magnoliopsida</taxon>
        <taxon>Liliopsida</taxon>
        <taxon>Asparagales</taxon>
        <taxon>Orchidaceae</taxon>
        <taxon>Epidendroideae</taxon>
        <taxon>Malaxideae</taxon>
        <taxon>Dendrobiinae</taxon>
        <taxon>Dendrobium</taxon>
    </lineage>
</organism>
<proteinExistence type="predicted"/>
<comment type="caution">
    <text evidence="2">The sequence shown here is derived from an EMBL/GenBank/DDBJ whole genome shotgun (WGS) entry which is preliminary data.</text>
</comment>
<keyword evidence="1" id="KW-0812">Transmembrane</keyword>
<evidence type="ECO:0000256" key="1">
    <source>
        <dbReference type="SAM" id="Phobius"/>
    </source>
</evidence>
<feature type="transmembrane region" description="Helical" evidence="1">
    <location>
        <begin position="65"/>
        <end position="85"/>
    </location>
</feature>
<accession>A0ABD0VUM0</accession>
<dbReference type="EMBL" id="JANQDX010000003">
    <property type="protein sequence ID" value="KAL0926486.1"/>
    <property type="molecule type" value="Genomic_DNA"/>
</dbReference>
<evidence type="ECO:0000313" key="3">
    <source>
        <dbReference type="Proteomes" id="UP001552299"/>
    </source>
</evidence>